<evidence type="ECO:0000259" key="4">
    <source>
        <dbReference type="Pfam" id="PF09094"/>
    </source>
</evidence>
<dbReference type="Pfam" id="PF09094">
    <property type="entry name" value="AmyA-A_glucT_m"/>
    <property type="match status" value="1"/>
</dbReference>
<dbReference type="PANTHER" id="PTHR41695:SF1">
    <property type="entry name" value="1,4-ALPHA-GLUCAN BRANCHING ENZYME TK1436"/>
    <property type="match status" value="1"/>
</dbReference>
<dbReference type="GO" id="GO:0003844">
    <property type="term" value="F:1,4-alpha-glucan branching enzyme activity"/>
    <property type="evidence" value="ECO:0007669"/>
    <property type="project" value="InterPro"/>
</dbReference>
<evidence type="ECO:0000259" key="3">
    <source>
        <dbReference type="Pfam" id="PF03065"/>
    </source>
</evidence>
<dbReference type="InterPro" id="IPR004300">
    <property type="entry name" value="Glyco_hydro_57_N"/>
</dbReference>
<dbReference type="InterPro" id="IPR040042">
    <property type="entry name" value="Branching_enz_MT3115-like"/>
</dbReference>
<dbReference type="SUPFAM" id="SSF88713">
    <property type="entry name" value="Glycoside hydrolase/deacetylase"/>
    <property type="match status" value="1"/>
</dbReference>
<evidence type="ECO:0000313" key="6">
    <source>
        <dbReference type="EMBL" id="NNF06104.1"/>
    </source>
</evidence>
<evidence type="ECO:0000313" key="7">
    <source>
        <dbReference type="Proteomes" id="UP000547674"/>
    </source>
</evidence>
<accession>A0A7Y2E6G1</accession>
<dbReference type="EMBL" id="JABDJR010000188">
    <property type="protein sequence ID" value="NNF06104.1"/>
    <property type="molecule type" value="Genomic_DNA"/>
</dbReference>
<dbReference type="InterPro" id="IPR011330">
    <property type="entry name" value="Glyco_hydro/deAcase_b/a-brl"/>
</dbReference>
<sequence length="627" mass="72198">ILPSIPSEDRIAQIKKLNDWVKKKFKLTPQGIWLTERVWEPGLVQDVAAANIEYTMVDDSHFLSAGIPQDQLWGSYLTEDQGVPLRVYPISKALRYLIPFEPPEKTIDFLRGIAAEGENRVALIGDDGEKFGVWPNTHELVYKQGWLKKFFELLVENQDWLKLRFPSEGLREKPLGKVYLPTASYTEMMEWSLPAEEQTSFHHLRNEVESQNVDHAKFVQGGFWRNFFSRYPESDHINKRMLMLRRECKSYNNGQTEEAKDLLLAAQCNCAYWHGVFGGLYLPHLRDALYERILRAEKSLDALRYENGDWVETKQHDFDCDGDNEVFLRNSKLTLVLSPNEGGSIQELSYKPLAVALSNGLTRRAEAYHTKVSQAVLKEVAEAQPKESEDGSVASIHDLVLAKEEGLESLLHYDTYRRTSLIDHFFRKDTSAKSFHQGTYGELGDFRDNAYEVATVAKPGWAILSLRRQGTVWAEGEPHNVMLEKRLRLNADQSHLTIDYTLENMGDSKLKTWFGVEFNFGLLAPDSPTHRYRMTDGSDQPFNYFGEDKDQKKITLEDSWRGFAVQLDWERPAGLWRVPVETVSMSEEGFERIYQASSVVPHWKVELKPKGMWSMQFELKVTPTKDP</sequence>
<evidence type="ECO:0000256" key="2">
    <source>
        <dbReference type="ARBA" id="ARBA00023277"/>
    </source>
</evidence>
<evidence type="ECO:0000259" key="5">
    <source>
        <dbReference type="Pfam" id="PF09095"/>
    </source>
</evidence>
<dbReference type="InterPro" id="IPR015179">
    <property type="entry name" value="A-amylase/a-glucTrfase_C"/>
</dbReference>
<dbReference type="InterPro" id="IPR011013">
    <property type="entry name" value="Gal_mutarotase_sf_dom"/>
</dbReference>
<dbReference type="InterPro" id="IPR028995">
    <property type="entry name" value="Glyco_hydro_57/38_cen_sf"/>
</dbReference>
<dbReference type="Gene3D" id="3.20.110.20">
    <property type="match status" value="1"/>
</dbReference>
<feature type="non-terminal residue" evidence="6">
    <location>
        <position position="1"/>
    </location>
</feature>
<dbReference type="InterPro" id="IPR014718">
    <property type="entry name" value="GH-type_carb-bd"/>
</dbReference>
<feature type="domain" description="Alpha-amylase/4-alpha-glucanotransferase C-terminal" evidence="5">
    <location>
        <begin position="317"/>
        <end position="617"/>
    </location>
</feature>
<dbReference type="GO" id="GO:0030246">
    <property type="term" value="F:carbohydrate binding"/>
    <property type="evidence" value="ECO:0007669"/>
    <property type="project" value="InterPro"/>
</dbReference>
<dbReference type="Gene3D" id="2.70.98.10">
    <property type="match status" value="1"/>
</dbReference>
<feature type="domain" description="Glycoside hydrolase family 57 N-terminal" evidence="3">
    <location>
        <begin position="1"/>
        <end position="171"/>
    </location>
</feature>
<dbReference type="GO" id="GO:0005576">
    <property type="term" value="C:extracellular region"/>
    <property type="evidence" value="ECO:0007669"/>
    <property type="project" value="TreeGrafter"/>
</dbReference>
<dbReference type="SUPFAM" id="SSF74650">
    <property type="entry name" value="Galactose mutarotase-like"/>
    <property type="match status" value="1"/>
</dbReference>
<keyword evidence="2" id="KW-0119">Carbohydrate metabolism</keyword>
<name>A0A7Y2E6G1_UNCEI</name>
<dbReference type="SUPFAM" id="SSF88688">
    <property type="entry name" value="Families 57/38 glycoside transferase middle domain"/>
    <property type="match status" value="1"/>
</dbReference>
<dbReference type="Pfam" id="PF09095">
    <property type="entry name" value="AmyA-gluTrfs_C"/>
    <property type="match status" value="1"/>
</dbReference>
<dbReference type="Proteomes" id="UP000547674">
    <property type="component" value="Unassembled WGS sequence"/>
</dbReference>
<feature type="domain" description="Alpha-amylase/4-alpha-glucanotransferase central" evidence="4">
    <location>
        <begin position="222"/>
        <end position="298"/>
    </location>
</feature>
<dbReference type="AlphaFoldDB" id="A0A7Y2E6G1"/>
<dbReference type="InterPro" id="IPR015178">
    <property type="entry name" value="A-amylase/a-glucTrfase_central"/>
</dbReference>
<organism evidence="6 7">
    <name type="scientific">Eiseniibacteriota bacterium</name>
    <dbReference type="NCBI Taxonomy" id="2212470"/>
    <lineage>
        <taxon>Bacteria</taxon>
        <taxon>Candidatus Eiseniibacteriota</taxon>
    </lineage>
</organism>
<evidence type="ECO:0000256" key="1">
    <source>
        <dbReference type="ARBA" id="ARBA00006821"/>
    </source>
</evidence>
<dbReference type="PANTHER" id="PTHR41695">
    <property type="entry name" value="1,4-ALPHA-GLUCAN BRANCHING ENZYME RV3031-RELATED"/>
    <property type="match status" value="1"/>
</dbReference>
<dbReference type="GO" id="GO:0030979">
    <property type="term" value="P:alpha-glucan biosynthetic process"/>
    <property type="evidence" value="ECO:0007669"/>
    <property type="project" value="InterPro"/>
</dbReference>
<comment type="similarity">
    <text evidence="1">Belongs to the glycosyl hydrolase 57 family.</text>
</comment>
<reference evidence="6 7" key="1">
    <citation type="submission" date="2020-03" db="EMBL/GenBank/DDBJ databases">
        <title>Metabolic flexibility allows generalist bacteria to become dominant in a frequently disturbed ecosystem.</title>
        <authorList>
            <person name="Chen Y.-J."/>
            <person name="Leung P.M."/>
            <person name="Bay S.K."/>
            <person name="Hugenholtz P."/>
            <person name="Kessler A.J."/>
            <person name="Shelley G."/>
            <person name="Waite D.W."/>
            <person name="Cook P.L."/>
            <person name="Greening C."/>
        </authorList>
    </citation>
    <scope>NUCLEOTIDE SEQUENCE [LARGE SCALE GENOMIC DNA]</scope>
    <source>
        <strain evidence="6">SS_bin_28</strain>
    </source>
</reference>
<gene>
    <name evidence="6" type="ORF">HKN21_05035</name>
</gene>
<dbReference type="Pfam" id="PF03065">
    <property type="entry name" value="Glyco_hydro_57"/>
    <property type="match status" value="1"/>
</dbReference>
<proteinExistence type="inferred from homology"/>
<protein>
    <submittedName>
        <fullName evidence="6">DUF1926 domain-containing protein</fullName>
    </submittedName>
</protein>
<comment type="caution">
    <text evidence="6">The sequence shown here is derived from an EMBL/GenBank/DDBJ whole genome shotgun (WGS) entry which is preliminary data.</text>
</comment>